<proteinExistence type="predicted"/>
<dbReference type="PATRIC" id="fig|1218508.4.peg.538"/>
<name>A0A0F4KRR9_9LACO</name>
<accession>A0A0F4KRR9</accession>
<dbReference type="AlphaFoldDB" id="A0A0F4KRR9"/>
<keyword evidence="2" id="KW-1185">Reference proteome</keyword>
<organism evidence="1 2">
    <name type="scientific">Bombilactobacillus mellis</name>
    <dbReference type="NCBI Taxonomy" id="1218508"/>
    <lineage>
        <taxon>Bacteria</taxon>
        <taxon>Bacillati</taxon>
        <taxon>Bacillota</taxon>
        <taxon>Bacilli</taxon>
        <taxon>Lactobacillales</taxon>
        <taxon>Lactobacillaceae</taxon>
        <taxon>Bombilactobacillus</taxon>
    </lineage>
</organism>
<dbReference type="HOGENOM" id="CLU_1508778_0_0_9"/>
<dbReference type="Proteomes" id="UP000033695">
    <property type="component" value="Unassembled WGS sequence"/>
</dbReference>
<dbReference type="EMBL" id="JXBZ01000005">
    <property type="protein sequence ID" value="KJY49085.1"/>
    <property type="molecule type" value="Genomic_DNA"/>
</dbReference>
<gene>
    <name evidence="1" type="ORF">JG29_05270</name>
</gene>
<evidence type="ECO:0000313" key="2">
    <source>
        <dbReference type="Proteomes" id="UP000033695"/>
    </source>
</evidence>
<evidence type="ECO:0000313" key="1">
    <source>
        <dbReference type="EMBL" id="KJY49085.1"/>
    </source>
</evidence>
<dbReference type="RefSeq" id="WP_232297073.1">
    <property type="nucleotide sequence ID" value="NZ_KQ033877.1"/>
</dbReference>
<protein>
    <submittedName>
        <fullName evidence="1">Uncharacterized protein</fullName>
    </submittedName>
</protein>
<comment type="caution">
    <text evidence="1">The sequence shown here is derived from an EMBL/GenBank/DDBJ whole genome shotgun (WGS) entry which is preliminary data.</text>
</comment>
<sequence length="178" mass="20515">MNFMGMNVLHRTVTKEDLASSFFTKLKQKHISAKEAAENMHLAQSTLSMWKEKKDIPDQQLVNAAKYLQDGDFSTQVSNYLFGWPTLIEDKNLNIDPLSLWVHLLIVEKEKSSISYDLEEILVHSNFNISDRSTIISSIRMLQNEAAIENRLSTLLIDNYNITDNELHPVASKFDKYH</sequence>
<reference evidence="1 2" key="1">
    <citation type="submission" date="2014-12" db="EMBL/GenBank/DDBJ databases">
        <title>Comparative genomics of the lactic acid bacteria isolated from the honey bee gut.</title>
        <authorList>
            <person name="Ellegaard K.M."/>
            <person name="Tamarit D."/>
            <person name="Javelind E."/>
            <person name="Olofsson T."/>
            <person name="Andersson S.G."/>
            <person name="Vasquez A."/>
        </authorList>
    </citation>
    <scope>NUCLEOTIDE SEQUENCE [LARGE SCALE GENOMIC DNA]</scope>
    <source>
        <strain evidence="1 2">Hon2</strain>
    </source>
</reference>